<sequence length="538" mass="59082">MRKMRSVLCLLLLCCSAAFVAAQRSSNVTSKWKTLSGDAPKVIARGGFSGLLPDSSFNAYMLAQTISSADWVAWCDVQLTKDGVGICFPDIKLNNASDIDALYQNRNNNYSVNGIPQTGWFSIDFNIKDLGPVSCGAVTALFSFNVGQPRFWWHTLIVCLKLGLILMPGTVKQGVYSRSPRFDGTPQQILTVQDVASQVKPPGLWLNIQHDSFYSQHNLSMRSFVISLSRSVIANYISSPEVNFLRSIASRLNPRVTKRVFRFLNEDDIEPSTSQTYGSLVKNLTFIKTFAAGILVPKHYIWPTDSSLYLQPHTSVVSDAHKEGLEIYAADFVNDVPFAYNYSYDPVAEYLSFIDNGEFSVDGVLSDFPMSPSASVDCFSHLGANDKPQVKLQIIAPQGASGDYPGCTDLAYTKAASDGADILGCPVQMTKDGIPFCLGSINLIDTTTAAQSPFSDIATTVPELQITNGILTINLSWSDIQTLKPAISTRYSDFRLSRNPKARNDGNFMSLADFLTFSKNANVSGVMISIEVSLFRDY</sequence>
<organism evidence="9 10">
    <name type="scientific">Solanum commersonii</name>
    <name type="common">Commerson's wild potato</name>
    <name type="synonym">Commerson's nightshade</name>
    <dbReference type="NCBI Taxonomy" id="4109"/>
    <lineage>
        <taxon>Eukaryota</taxon>
        <taxon>Viridiplantae</taxon>
        <taxon>Streptophyta</taxon>
        <taxon>Embryophyta</taxon>
        <taxon>Tracheophyta</taxon>
        <taxon>Spermatophyta</taxon>
        <taxon>Magnoliopsida</taxon>
        <taxon>eudicotyledons</taxon>
        <taxon>Gunneridae</taxon>
        <taxon>Pentapetalae</taxon>
        <taxon>asterids</taxon>
        <taxon>lamiids</taxon>
        <taxon>Solanales</taxon>
        <taxon>Solanaceae</taxon>
        <taxon>Solanoideae</taxon>
        <taxon>Solaneae</taxon>
        <taxon>Solanum</taxon>
    </lineage>
</organism>
<reference evidence="9 10" key="1">
    <citation type="submission" date="2020-09" db="EMBL/GenBank/DDBJ databases">
        <title>De no assembly of potato wild relative species, Solanum commersonii.</title>
        <authorList>
            <person name="Cho K."/>
        </authorList>
    </citation>
    <scope>NUCLEOTIDE SEQUENCE [LARGE SCALE GENOMIC DNA]</scope>
    <source>
        <strain evidence="9">LZ3.2</strain>
        <tissue evidence="9">Leaf</tissue>
    </source>
</reference>
<dbReference type="PANTHER" id="PTHR43620:SF7">
    <property type="entry name" value="GLYCEROPHOSPHODIESTER PHOSPHODIESTERASE GDPD5-RELATED"/>
    <property type="match status" value="1"/>
</dbReference>
<dbReference type="InterPro" id="IPR017946">
    <property type="entry name" value="PLC-like_Pdiesterase_TIM-brl"/>
</dbReference>
<accession>A0A9J5YB33</accession>
<dbReference type="OrthoDB" id="1058301at2759"/>
<dbReference type="GO" id="GO:0006071">
    <property type="term" value="P:glycerol metabolic process"/>
    <property type="evidence" value="ECO:0007669"/>
    <property type="project" value="UniProtKB-KW"/>
</dbReference>
<dbReference type="Pfam" id="PF03009">
    <property type="entry name" value="GDPD"/>
    <property type="match status" value="1"/>
</dbReference>
<dbReference type="SUPFAM" id="SSF51695">
    <property type="entry name" value="PLC-like phosphodiesterases"/>
    <property type="match status" value="2"/>
</dbReference>
<evidence type="ECO:0000256" key="2">
    <source>
        <dbReference type="ARBA" id="ARBA00012247"/>
    </source>
</evidence>
<dbReference type="InterPro" id="IPR030395">
    <property type="entry name" value="GP_PDE_dom"/>
</dbReference>
<dbReference type="EMBL" id="JACXVP010000007">
    <property type="protein sequence ID" value="KAG5597931.1"/>
    <property type="molecule type" value="Genomic_DNA"/>
</dbReference>
<evidence type="ECO:0000259" key="8">
    <source>
        <dbReference type="PROSITE" id="PS51704"/>
    </source>
</evidence>
<keyword evidence="4" id="KW-0319">Glycerol metabolism</keyword>
<gene>
    <name evidence="9" type="ORF">H5410_039163</name>
</gene>
<feature type="chain" id="PRO_5039889165" description="glycerophosphodiester phosphodiesterase" evidence="7">
    <location>
        <begin position="23"/>
        <end position="538"/>
    </location>
</feature>
<evidence type="ECO:0000313" key="10">
    <source>
        <dbReference type="Proteomes" id="UP000824120"/>
    </source>
</evidence>
<comment type="catalytic activity">
    <reaction evidence="6">
        <text>a sn-glycero-3-phosphodiester + H2O = an alcohol + sn-glycerol 3-phosphate + H(+)</text>
        <dbReference type="Rhea" id="RHEA:12969"/>
        <dbReference type="ChEBI" id="CHEBI:15377"/>
        <dbReference type="ChEBI" id="CHEBI:15378"/>
        <dbReference type="ChEBI" id="CHEBI:30879"/>
        <dbReference type="ChEBI" id="CHEBI:57597"/>
        <dbReference type="ChEBI" id="CHEBI:83408"/>
        <dbReference type="EC" id="3.1.4.46"/>
    </reaction>
</comment>
<evidence type="ECO:0000256" key="5">
    <source>
        <dbReference type="ARBA" id="ARBA00022801"/>
    </source>
</evidence>
<dbReference type="CDD" id="cd08603">
    <property type="entry name" value="GDPD_SHV3_repeat_1"/>
    <property type="match status" value="1"/>
</dbReference>
<comment type="similarity">
    <text evidence="1">Belongs to the glycerophosphoryl diester phosphodiesterase family.</text>
</comment>
<feature type="domain" description="GP-PDE" evidence="8">
    <location>
        <begin position="392"/>
        <end position="538"/>
    </location>
</feature>
<feature type="domain" description="GP-PDE" evidence="8">
    <location>
        <begin position="40"/>
        <end position="376"/>
    </location>
</feature>
<dbReference type="Proteomes" id="UP000824120">
    <property type="component" value="Chromosome 7"/>
</dbReference>
<protein>
    <recommendedName>
        <fullName evidence="2">glycerophosphodiester phosphodiesterase</fullName>
        <ecNumber evidence="2">3.1.4.46</ecNumber>
    </recommendedName>
</protein>
<feature type="signal peptide" evidence="7">
    <location>
        <begin position="1"/>
        <end position="22"/>
    </location>
</feature>
<keyword evidence="3 7" id="KW-0732">Signal</keyword>
<keyword evidence="5" id="KW-0378">Hydrolase</keyword>
<keyword evidence="10" id="KW-1185">Reference proteome</keyword>
<evidence type="ECO:0000256" key="7">
    <source>
        <dbReference type="SAM" id="SignalP"/>
    </source>
</evidence>
<dbReference type="Gene3D" id="3.20.20.190">
    <property type="entry name" value="Phosphatidylinositol (PI) phosphodiesterase"/>
    <property type="match status" value="2"/>
</dbReference>
<dbReference type="GO" id="GO:0006629">
    <property type="term" value="P:lipid metabolic process"/>
    <property type="evidence" value="ECO:0007669"/>
    <property type="project" value="InterPro"/>
</dbReference>
<dbReference type="PANTHER" id="PTHR43620">
    <property type="entry name" value="GLYCEROPHOSPHORYL DIESTER PHOSPHODIESTERASE"/>
    <property type="match status" value="1"/>
</dbReference>
<proteinExistence type="inferred from homology"/>
<dbReference type="PROSITE" id="PS51704">
    <property type="entry name" value="GP_PDE"/>
    <property type="match status" value="2"/>
</dbReference>
<evidence type="ECO:0000313" key="9">
    <source>
        <dbReference type="EMBL" id="KAG5597931.1"/>
    </source>
</evidence>
<comment type="caution">
    <text evidence="9">The sequence shown here is derived from an EMBL/GenBank/DDBJ whole genome shotgun (WGS) entry which is preliminary data.</text>
</comment>
<evidence type="ECO:0000256" key="3">
    <source>
        <dbReference type="ARBA" id="ARBA00022729"/>
    </source>
</evidence>
<name>A0A9J5YB33_SOLCO</name>
<evidence type="ECO:0000256" key="6">
    <source>
        <dbReference type="ARBA" id="ARBA00047512"/>
    </source>
</evidence>
<dbReference type="GO" id="GO:0008889">
    <property type="term" value="F:glycerophosphodiester phosphodiesterase activity"/>
    <property type="evidence" value="ECO:0007669"/>
    <property type="project" value="UniProtKB-EC"/>
</dbReference>
<evidence type="ECO:0000256" key="1">
    <source>
        <dbReference type="ARBA" id="ARBA00007277"/>
    </source>
</evidence>
<dbReference type="AlphaFoldDB" id="A0A9J5YB33"/>
<evidence type="ECO:0000256" key="4">
    <source>
        <dbReference type="ARBA" id="ARBA00022798"/>
    </source>
</evidence>
<dbReference type="EC" id="3.1.4.46" evidence="2"/>